<sequence length="171" mass="18988">MNIQTIALLILVPLLMWRVYARLKRMMARQQSVMSRHWTGLAVFTAMVLVPGSELVVQQPASIGWLAVGTAAGIAYAVWGLRKTRYEVTPEGYFFTPNARLGMLVAMLFVGRIIYVGLEIFVNQGTANTLPRFTDSPLTLICLGVFAGYFGAYSAGMLRWRYAMKKAAAND</sequence>
<keyword evidence="1" id="KW-0472">Membrane</keyword>
<keyword evidence="1" id="KW-0812">Transmembrane</keyword>
<evidence type="ECO:0000313" key="2">
    <source>
        <dbReference type="EMBL" id="MCC6069507.1"/>
    </source>
</evidence>
<dbReference type="Proteomes" id="UP001198701">
    <property type="component" value="Unassembled WGS sequence"/>
</dbReference>
<feature type="transmembrane region" description="Helical" evidence="1">
    <location>
        <begin position="138"/>
        <end position="158"/>
    </location>
</feature>
<reference evidence="2 3" key="1">
    <citation type="submission" date="2021-11" db="EMBL/GenBank/DDBJ databases">
        <authorList>
            <person name="Huq M.A."/>
        </authorList>
    </citation>
    <scope>NUCLEOTIDE SEQUENCE [LARGE SCALE GENOMIC DNA]</scope>
    <source>
        <strain evidence="2 3">MAHUQ-52</strain>
    </source>
</reference>
<proteinExistence type="predicted"/>
<dbReference type="EMBL" id="JAJHPV010000002">
    <property type="protein sequence ID" value="MCC6069507.1"/>
    <property type="molecule type" value="Genomic_DNA"/>
</dbReference>
<evidence type="ECO:0008006" key="4">
    <source>
        <dbReference type="Google" id="ProtNLM"/>
    </source>
</evidence>
<evidence type="ECO:0000256" key="1">
    <source>
        <dbReference type="SAM" id="Phobius"/>
    </source>
</evidence>
<comment type="caution">
    <text evidence="2">The sequence shown here is derived from an EMBL/GenBank/DDBJ whole genome shotgun (WGS) entry which is preliminary data.</text>
</comment>
<feature type="transmembrane region" description="Helical" evidence="1">
    <location>
        <begin position="33"/>
        <end position="50"/>
    </location>
</feature>
<protein>
    <recommendedName>
        <fullName evidence="4">DUF1453 domain-containing protein</fullName>
    </recommendedName>
</protein>
<feature type="transmembrane region" description="Helical" evidence="1">
    <location>
        <begin position="6"/>
        <end position="21"/>
    </location>
</feature>
<dbReference type="Pfam" id="PF07301">
    <property type="entry name" value="DUF1453"/>
    <property type="match status" value="1"/>
</dbReference>
<organism evidence="2 3">
    <name type="scientific">Massilia agrisoli</name>
    <dbReference type="NCBI Taxonomy" id="2892444"/>
    <lineage>
        <taxon>Bacteria</taxon>
        <taxon>Pseudomonadati</taxon>
        <taxon>Pseudomonadota</taxon>
        <taxon>Betaproteobacteria</taxon>
        <taxon>Burkholderiales</taxon>
        <taxon>Oxalobacteraceae</taxon>
        <taxon>Telluria group</taxon>
        <taxon>Massilia</taxon>
    </lineage>
</organism>
<keyword evidence="1" id="KW-1133">Transmembrane helix</keyword>
<keyword evidence="3" id="KW-1185">Reference proteome</keyword>
<dbReference type="InterPro" id="IPR058247">
    <property type="entry name" value="DUF1453"/>
</dbReference>
<feature type="transmembrane region" description="Helical" evidence="1">
    <location>
        <begin position="62"/>
        <end position="81"/>
    </location>
</feature>
<gene>
    <name evidence="2" type="ORF">LMJ30_00850</name>
</gene>
<dbReference type="RefSeq" id="WP_229430440.1">
    <property type="nucleotide sequence ID" value="NZ_JAJHPV010000002.1"/>
</dbReference>
<feature type="transmembrane region" description="Helical" evidence="1">
    <location>
        <begin position="101"/>
        <end position="118"/>
    </location>
</feature>
<name>A0ABS8INY2_9BURK</name>
<accession>A0ABS8INY2</accession>
<evidence type="ECO:0000313" key="3">
    <source>
        <dbReference type="Proteomes" id="UP001198701"/>
    </source>
</evidence>